<gene>
    <name evidence="2" type="ORF">BLGHR1_13926</name>
</gene>
<accession>A0A383UTC4</accession>
<dbReference type="Proteomes" id="UP000275772">
    <property type="component" value="Unassembled WGS sequence"/>
</dbReference>
<feature type="region of interest" description="Disordered" evidence="1">
    <location>
        <begin position="430"/>
        <end position="449"/>
    </location>
</feature>
<name>A0A383UTC4_BLUHO</name>
<proteinExistence type="predicted"/>
<reference evidence="2 3" key="1">
    <citation type="submission" date="2017-11" db="EMBL/GenBank/DDBJ databases">
        <authorList>
            <person name="Kracher B."/>
        </authorList>
    </citation>
    <scope>NUCLEOTIDE SEQUENCE [LARGE SCALE GENOMIC DNA]</scope>
    <source>
        <strain evidence="2 3">RACE1</strain>
    </source>
</reference>
<sequence>MDVAMVFPYANLALSADNSPRPYPAKLIDTPDGPYIDGTGAPLSFFTRVPFEVPAIVSTQLGTLENIAWPKSLLDLPRPFDHIDVRRKAKKAAIFFVQKFKINNLRHLRPSTSLQDLFQGFDAVDLYMYGIEFCYYVMYYIGKLAQENKGKMYQMIDSYTKNLVESNKIHLIQLPRAENGTEERALHRNRYKITEQMDRKEKDFFWERVCHHRKELLDDEKRNPLKILIDLSVSRKWPFPRDNQARSKKYDSEAWRNLEQKESVNESSSPSDLFTNPMCRLELDNPSPEKYTRGSSFMVFNKCKNCARNENGNENGNETLIVITESNESAVNDKWSGIPKPKLSTPLSSERVLSSTPSSKRDPKSIYIPHVRSSDLVMGKSKIPRLMRPKSQATISGLTQPGKKSVKGVELKERKKIVTAVAGQSKNVRKPNISVQSHKVSPSKPDKFDKCQVSFGKREIIKKTGQVNRGCQRKPWVQLSLDR</sequence>
<evidence type="ECO:0000313" key="2">
    <source>
        <dbReference type="EMBL" id="SZF03137.1"/>
    </source>
</evidence>
<dbReference type="VEuPathDB" id="FungiDB:BLGHR1_13926"/>
<evidence type="ECO:0000256" key="1">
    <source>
        <dbReference type="SAM" id="MobiDB-lite"/>
    </source>
</evidence>
<organism evidence="2 3">
    <name type="scientific">Blumeria hordei</name>
    <name type="common">Barley powdery mildew</name>
    <name type="synonym">Blumeria graminis f. sp. hordei</name>
    <dbReference type="NCBI Taxonomy" id="2867405"/>
    <lineage>
        <taxon>Eukaryota</taxon>
        <taxon>Fungi</taxon>
        <taxon>Dikarya</taxon>
        <taxon>Ascomycota</taxon>
        <taxon>Pezizomycotina</taxon>
        <taxon>Leotiomycetes</taxon>
        <taxon>Erysiphales</taxon>
        <taxon>Erysiphaceae</taxon>
        <taxon>Blumeria</taxon>
    </lineage>
</organism>
<dbReference type="EMBL" id="UNSH01000046">
    <property type="protein sequence ID" value="SZF03137.1"/>
    <property type="molecule type" value="Genomic_DNA"/>
</dbReference>
<evidence type="ECO:0000313" key="3">
    <source>
        <dbReference type="Proteomes" id="UP000275772"/>
    </source>
</evidence>
<dbReference type="AlphaFoldDB" id="A0A383UTC4"/>
<feature type="compositionally biased region" description="Polar residues" evidence="1">
    <location>
        <begin position="345"/>
        <end position="358"/>
    </location>
</feature>
<feature type="region of interest" description="Disordered" evidence="1">
    <location>
        <begin position="333"/>
        <end position="365"/>
    </location>
</feature>
<protein>
    <submittedName>
        <fullName evidence="2">Uncharacterized protein</fullName>
    </submittedName>
</protein>